<evidence type="ECO:0000313" key="4">
    <source>
        <dbReference type="Proteomes" id="UP000192478"/>
    </source>
</evidence>
<dbReference type="InterPro" id="IPR029024">
    <property type="entry name" value="TerB-like"/>
</dbReference>
<dbReference type="EMBL" id="CP017603">
    <property type="protein sequence ID" value="AOY76174.1"/>
    <property type="molecule type" value="Genomic_DNA"/>
</dbReference>
<gene>
    <name evidence="1" type="ORF">BJL90_09830</name>
    <name evidence="2" type="ORF">CLFO_08700</name>
</gene>
<name>A0AAC9RI89_9CLOT</name>
<dbReference type="KEGG" id="cfm:BJL90_09830"/>
<protein>
    <submittedName>
        <fullName evidence="2">Uncharacterized protein</fullName>
    </submittedName>
</protein>
<reference evidence="2 4" key="2">
    <citation type="submission" date="2017-03" db="EMBL/GenBank/DDBJ databases">
        <title>Complete sequence of Clostridium formicaceticum DSM 92.</title>
        <authorList>
            <person name="Poehlein A."/>
            <person name="Karl M."/>
            <person name="Bengelsdorf F.R."/>
            <person name="Duerre P."/>
            <person name="Daniel R."/>
        </authorList>
    </citation>
    <scope>NUCLEOTIDE SEQUENCE [LARGE SCALE GENOMIC DNA]</scope>
    <source>
        <strain evidence="2 4">DSM 92</strain>
    </source>
</reference>
<evidence type="ECO:0000313" key="2">
    <source>
        <dbReference type="EMBL" id="ARE86546.1"/>
    </source>
</evidence>
<evidence type="ECO:0000313" key="3">
    <source>
        <dbReference type="Proteomes" id="UP000177894"/>
    </source>
</evidence>
<keyword evidence="3" id="KW-1185">Reference proteome</keyword>
<dbReference type="EMBL" id="CP020559">
    <property type="protein sequence ID" value="ARE86546.1"/>
    <property type="molecule type" value="Genomic_DNA"/>
</dbReference>
<sequence length="304" mass="36445">MHTQHYINEGEKIMKTKIRNLMEMPPEIKYNYLKTLLTMANIDEKINSLEAAQFYRFMAKVQLGKEERKLFLKQMDKLEIDMDSLCKRLYRELNEQEKNIVRFSLIKDLMIMMKCDYYEAPEEVELFNEIKIILGITEEHMVFFIEEDEREKNFFRDIPSGYLRYEGLEEVALTTTAIGASLTTFFFSDSFKKSRYSLKKSSHKEKFIFDLLRAMVMGATSYTSLKWLLKRRKNKALILEKHLIQECEKLQERTKRYLTFDIQYLQESLKWAEENFIEMESQREMIDLLKKSLAVLNNTKPQLL</sequence>
<dbReference type="Proteomes" id="UP000192478">
    <property type="component" value="Chromosome"/>
</dbReference>
<reference evidence="1 3" key="1">
    <citation type="submission" date="2016-10" db="EMBL/GenBank/DDBJ databases">
        <title>Complete Genome Sequence of Acetogen Clostridium formicoaceticum ATCC 27076.</title>
        <authorList>
            <person name="Bao T."/>
            <person name="Cheng C."/>
            <person name="Zhao J."/>
            <person name="Yang S.-T."/>
            <person name="Wang J."/>
            <person name="Wang M."/>
        </authorList>
    </citation>
    <scope>NUCLEOTIDE SEQUENCE [LARGE SCALE GENOMIC DNA]</scope>
    <source>
        <strain evidence="1 3">ATCC 27076</strain>
    </source>
</reference>
<dbReference type="AlphaFoldDB" id="A0AAC9RI89"/>
<dbReference type="Gene3D" id="1.10.3680.10">
    <property type="entry name" value="TerB-like"/>
    <property type="match status" value="1"/>
</dbReference>
<evidence type="ECO:0000313" key="1">
    <source>
        <dbReference type="EMBL" id="AOY76174.1"/>
    </source>
</evidence>
<proteinExistence type="predicted"/>
<accession>A0AAC9RI89</accession>
<dbReference type="SUPFAM" id="SSF158682">
    <property type="entry name" value="TerB-like"/>
    <property type="match status" value="1"/>
</dbReference>
<dbReference type="Proteomes" id="UP000177894">
    <property type="component" value="Chromosome"/>
</dbReference>
<organism evidence="2 4">
    <name type="scientific">Clostridium formicaceticum</name>
    <dbReference type="NCBI Taxonomy" id="1497"/>
    <lineage>
        <taxon>Bacteria</taxon>
        <taxon>Bacillati</taxon>
        <taxon>Bacillota</taxon>
        <taxon>Clostridia</taxon>
        <taxon>Eubacteriales</taxon>
        <taxon>Clostridiaceae</taxon>
        <taxon>Clostridium</taxon>
    </lineage>
</organism>